<dbReference type="InterPro" id="IPR050309">
    <property type="entry name" value="Type-B_Carboxylest/Lipase"/>
</dbReference>
<dbReference type="GO" id="GO:0016787">
    <property type="term" value="F:hydrolase activity"/>
    <property type="evidence" value="ECO:0007669"/>
    <property type="project" value="UniProtKB-KW"/>
</dbReference>
<dbReference type="EMBL" id="ML211123">
    <property type="protein sequence ID" value="TFK88168.1"/>
    <property type="molecule type" value="Genomic_DNA"/>
</dbReference>
<evidence type="ECO:0000256" key="3">
    <source>
        <dbReference type="RuleBase" id="RU361235"/>
    </source>
</evidence>
<keyword evidence="2 3" id="KW-0378">Hydrolase</keyword>
<dbReference type="STRING" id="1314778.A0A5C3PIL5"/>
<dbReference type="InterPro" id="IPR029058">
    <property type="entry name" value="AB_hydrolase_fold"/>
</dbReference>
<dbReference type="InterPro" id="IPR002018">
    <property type="entry name" value="CarbesteraseB"/>
</dbReference>
<feature type="domain" description="Carboxylesterase type B" evidence="4">
    <location>
        <begin position="29"/>
        <end position="525"/>
    </location>
</feature>
<dbReference type="EC" id="3.1.1.-" evidence="3"/>
<evidence type="ECO:0000313" key="6">
    <source>
        <dbReference type="Proteomes" id="UP000308197"/>
    </source>
</evidence>
<feature type="chain" id="PRO_5023158523" description="Carboxylic ester hydrolase" evidence="3">
    <location>
        <begin position="19"/>
        <end position="551"/>
    </location>
</feature>
<evidence type="ECO:0000256" key="2">
    <source>
        <dbReference type="ARBA" id="ARBA00022801"/>
    </source>
</evidence>
<dbReference type="InParanoid" id="A0A5C3PIL5"/>
<name>A0A5C3PIL5_9APHY</name>
<keyword evidence="3" id="KW-0732">Signal</keyword>
<protein>
    <recommendedName>
        <fullName evidence="3">Carboxylic ester hydrolase</fullName>
        <ecNumber evidence="3">3.1.1.-</ecNumber>
    </recommendedName>
</protein>
<gene>
    <name evidence="5" type="ORF">K466DRAFT_598863</name>
</gene>
<dbReference type="Pfam" id="PF00135">
    <property type="entry name" value="COesterase"/>
    <property type="match status" value="1"/>
</dbReference>
<feature type="signal peptide" evidence="3">
    <location>
        <begin position="1"/>
        <end position="18"/>
    </location>
</feature>
<dbReference type="PANTHER" id="PTHR11559">
    <property type="entry name" value="CARBOXYLESTERASE"/>
    <property type="match status" value="1"/>
</dbReference>
<dbReference type="Proteomes" id="UP000308197">
    <property type="component" value="Unassembled WGS sequence"/>
</dbReference>
<reference evidence="5 6" key="1">
    <citation type="journal article" date="2019" name="Nat. Ecol. Evol.">
        <title>Megaphylogeny resolves global patterns of mushroom evolution.</title>
        <authorList>
            <person name="Varga T."/>
            <person name="Krizsan K."/>
            <person name="Foldi C."/>
            <person name="Dima B."/>
            <person name="Sanchez-Garcia M."/>
            <person name="Sanchez-Ramirez S."/>
            <person name="Szollosi G.J."/>
            <person name="Szarkandi J.G."/>
            <person name="Papp V."/>
            <person name="Albert L."/>
            <person name="Andreopoulos W."/>
            <person name="Angelini C."/>
            <person name="Antonin V."/>
            <person name="Barry K.W."/>
            <person name="Bougher N.L."/>
            <person name="Buchanan P."/>
            <person name="Buyck B."/>
            <person name="Bense V."/>
            <person name="Catcheside P."/>
            <person name="Chovatia M."/>
            <person name="Cooper J."/>
            <person name="Damon W."/>
            <person name="Desjardin D."/>
            <person name="Finy P."/>
            <person name="Geml J."/>
            <person name="Haridas S."/>
            <person name="Hughes K."/>
            <person name="Justo A."/>
            <person name="Karasinski D."/>
            <person name="Kautmanova I."/>
            <person name="Kiss B."/>
            <person name="Kocsube S."/>
            <person name="Kotiranta H."/>
            <person name="LaButti K.M."/>
            <person name="Lechner B.E."/>
            <person name="Liimatainen K."/>
            <person name="Lipzen A."/>
            <person name="Lukacs Z."/>
            <person name="Mihaltcheva S."/>
            <person name="Morgado L.N."/>
            <person name="Niskanen T."/>
            <person name="Noordeloos M.E."/>
            <person name="Ohm R.A."/>
            <person name="Ortiz-Santana B."/>
            <person name="Ovrebo C."/>
            <person name="Racz N."/>
            <person name="Riley R."/>
            <person name="Savchenko A."/>
            <person name="Shiryaev A."/>
            <person name="Soop K."/>
            <person name="Spirin V."/>
            <person name="Szebenyi C."/>
            <person name="Tomsovsky M."/>
            <person name="Tulloss R.E."/>
            <person name="Uehling J."/>
            <person name="Grigoriev I.V."/>
            <person name="Vagvolgyi C."/>
            <person name="Papp T."/>
            <person name="Martin F.M."/>
            <person name="Miettinen O."/>
            <person name="Hibbett D.S."/>
            <person name="Nagy L.G."/>
        </authorList>
    </citation>
    <scope>NUCLEOTIDE SEQUENCE [LARGE SCALE GENOMIC DNA]</scope>
    <source>
        <strain evidence="5 6">HHB13444</strain>
    </source>
</reference>
<sequence length="551" mass="59744">MSGRYLLAVLLRAWLVSALQTQTHGDSHVQLDEALVVGTAEGLTESFLGIPYAHAPVGDLRLRLPQLIDSYNGTINATAYGNQCFQQSATFSGDIPSEVVEGLETIIAVYTPNLDVPESEDCLNLNVVRPANVSQHEKLPVLFWIYGGGFTGGSNAMALYNGSKIVQRSIEIGEPVIWVAANYRLNAFGFLGGREVMEGGIGNLGLQDQRTALRWVQNFIPSFGGDPDRVTIWGESAGSISVFFQLTANYGNTEGLFRAGIMSSGSSVPTREVTDLDVQDTYDFVIQQVGCSNATDTLACLRTAPAESILAAVNNTPSPEGFQGLATPYMPRADGVFVTRRPQELVEEGILADVPFIIGDTQDEGTLFSLGSLNITTEQELGDYLKMFWFPGASSRDVQSILTLYPSDPAEGSPFGTGSANAFTPQYKRIAAIEGDMFFHAPRRQVLDRVSSKQVTYNFLSARMNVSGLGYAHGTDLINALGPGDMTDYFIRFVRHLDPNGGSAPHWPPYNTSARRTLQFNDGSTPLTVTADTERLAGTDALLDLSLRFPF</sequence>
<dbReference type="PROSITE" id="PS00122">
    <property type="entry name" value="CARBOXYLESTERASE_B_1"/>
    <property type="match status" value="1"/>
</dbReference>
<accession>A0A5C3PIL5</accession>
<evidence type="ECO:0000256" key="1">
    <source>
        <dbReference type="ARBA" id="ARBA00005964"/>
    </source>
</evidence>
<dbReference type="InterPro" id="IPR019826">
    <property type="entry name" value="Carboxylesterase_B_AS"/>
</dbReference>
<dbReference type="SUPFAM" id="SSF53474">
    <property type="entry name" value="alpha/beta-Hydrolases"/>
    <property type="match status" value="1"/>
</dbReference>
<evidence type="ECO:0000259" key="4">
    <source>
        <dbReference type="Pfam" id="PF00135"/>
    </source>
</evidence>
<proteinExistence type="inferred from homology"/>
<comment type="similarity">
    <text evidence="1 3">Belongs to the type-B carboxylesterase/lipase family.</text>
</comment>
<dbReference type="Gene3D" id="3.40.50.1820">
    <property type="entry name" value="alpha/beta hydrolase"/>
    <property type="match status" value="1"/>
</dbReference>
<dbReference type="AlphaFoldDB" id="A0A5C3PIL5"/>
<evidence type="ECO:0000313" key="5">
    <source>
        <dbReference type="EMBL" id="TFK88168.1"/>
    </source>
</evidence>
<organism evidence="5 6">
    <name type="scientific">Polyporus arcularius HHB13444</name>
    <dbReference type="NCBI Taxonomy" id="1314778"/>
    <lineage>
        <taxon>Eukaryota</taxon>
        <taxon>Fungi</taxon>
        <taxon>Dikarya</taxon>
        <taxon>Basidiomycota</taxon>
        <taxon>Agaricomycotina</taxon>
        <taxon>Agaricomycetes</taxon>
        <taxon>Polyporales</taxon>
        <taxon>Polyporaceae</taxon>
        <taxon>Polyporus</taxon>
    </lineage>
</organism>
<keyword evidence="6" id="KW-1185">Reference proteome</keyword>